<evidence type="ECO:0000256" key="2">
    <source>
        <dbReference type="ARBA" id="ARBA00022801"/>
    </source>
</evidence>
<dbReference type="PANTHER" id="PTHR42884:SF14">
    <property type="entry name" value="NEUROENDOCRINE CONVERTASE 1"/>
    <property type="match status" value="1"/>
</dbReference>
<dbReference type="Proteomes" id="UP000005808">
    <property type="component" value="Unassembled WGS sequence"/>
</dbReference>
<feature type="domain" description="Peptidase S8/S53" evidence="6">
    <location>
        <begin position="43"/>
        <end position="247"/>
    </location>
</feature>
<protein>
    <submittedName>
        <fullName evidence="7">Serine metalloprotease MrpA</fullName>
    </submittedName>
</protein>
<feature type="compositionally biased region" description="Gly residues" evidence="5">
    <location>
        <begin position="300"/>
        <end position="317"/>
    </location>
</feature>
<dbReference type="EMBL" id="AHJE01000012">
    <property type="protein sequence ID" value="EHP44156.1"/>
    <property type="molecule type" value="Genomic_DNA"/>
</dbReference>
<dbReference type="GO" id="GO:0008237">
    <property type="term" value="F:metallopeptidase activity"/>
    <property type="evidence" value="ECO:0007669"/>
    <property type="project" value="UniProtKB-KW"/>
</dbReference>
<evidence type="ECO:0000256" key="3">
    <source>
        <dbReference type="ARBA" id="ARBA00022825"/>
    </source>
</evidence>
<evidence type="ECO:0000313" key="8">
    <source>
        <dbReference type="Proteomes" id="UP000005808"/>
    </source>
</evidence>
<comment type="caution">
    <text evidence="4">Lacks conserved residue(s) required for the propagation of feature annotation.</text>
</comment>
<organism evidence="7 8">
    <name type="scientific">Cupriavidus basilensis OR16</name>
    <dbReference type="NCBI Taxonomy" id="1127483"/>
    <lineage>
        <taxon>Bacteria</taxon>
        <taxon>Pseudomonadati</taxon>
        <taxon>Pseudomonadota</taxon>
        <taxon>Betaproteobacteria</taxon>
        <taxon>Burkholderiales</taxon>
        <taxon>Burkholderiaceae</taxon>
        <taxon>Cupriavidus</taxon>
    </lineage>
</organism>
<accession>H1RZU0</accession>
<name>H1RZU0_9BURK</name>
<keyword evidence="3" id="KW-0720">Serine protease</keyword>
<dbReference type="PANTHER" id="PTHR42884">
    <property type="entry name" value="PROPROTEIN CONVERTASE SUBTILISIN/KEXIN-RELATED"/>
    <property type="match status" value="1"/>
</dbReference>
<dbReference type="PROSITE" id="PS51892">
    <property type="entry name" value="SUBTILASE"/>
    <property type="match status" value="1"/>
</dbReference>
<evidence type="ECO:0000256" key="1">
    <source>
        <dbReference type="ARBA" id="ARBA00022670"/>
    </source>
</evidence>
<dbReference type="AlphaFoldDB" id="H1RZU0"/>
<dbReference type="PRINTS" id="PR00723">
    <property type="entry name" value="SUBTILISIN"/>
</dbReference>
<evidence type="ECO:0000259" key="6">
    <source>
        <dbReference type="Pfam" id="PF00082"/>
    </source>
</evidence>
<dbReference type="Pfam" id="PF00082">
    <property type="entry name" value="Peptidase_S8"/>
    <property type="match status" value="1"/>
</dbReference>
<dbReference type="Gene3D" id="3.40.50.200">
    <property type="entry name" value="Peptidase S8/S53 domain"/>
    <property type="match status" value="1"/>
</dbReference>
<dbReference type="SUPFAM" id="SSF52743">
    <property type="entry name" value="Subtilisin-like"/>
    <property type="match status" value="1"/>
</dbReference>
<evidence type="ECO:0000256" key="4">
    <source>
        <dbReference type="PROSITE-ProRule" id="PRU01240"/>
    </source>
</evidence>
<evidence type="ECO:0000313" key="7">
    <source>
        <dbReference type="EMBL" id="EHP44156.1"/>
    </source>
</evidence>
<feature type="compositionally biased region" description="Basic and acidic residues" evidence="5">
    <location>
        <begin position="320"/>
        <end position="330"/>
    </location>
</feature>
<keyword evidence="1 7" id="KW-0645">Protease</keyword>
<sequence>MNGGWIPNDPNFAPKQWNLHDPAIPGNAKGAINAVNAWSSSKGDGIVIAILDNGVNATHPDLQGKLLPGYSFVTRAGRGTNTQPPAFGAQCVNPALQNGATATMAYHGTSMAGIAAAATNNGQGIAGVAPNSMVLPVKVLDECMSSNFDMADGIRWAAGLGVSGAPGNPHPARVISVSISSSGACGQTIQSAIQDAVVVGSVVVAGAGNDGGAVGNTGSCKGVIAVGAIDHTGLRASYSNFRPRNKQFHASGSRRCGTHACGAPNSHAGSGGPTAAEECSPVRGRELQHVHLRRRHVGCSRGGHAGRPGDHPYGGGNRSKVCDHWHDGGT</sequence>
<feature type="region of interest" description="Disordered" evidence="5">
    <location>
        <begin position="298"/>
        <end position="330"/>
    </location>
</feature>
<dbReference type="GO" id="GO:0016485">
    <property type="term" value="P:protein processing"/>
    <property type="evidence" value="ECO:0007669"/>
    <property type="project" value="TreeGrafter"/>
</dbReference>
<keyword evidence="2" id="KW-0378">Hydrolase</keyword>
<keyword evidence="7" id="KW-0482">Metalloprotease</keyword>
<dbReference type="GO" id="GO:0004252">
    <property type="term" value="F:serine-type endopeptidase activity"/>
    <property type="evidence" value="ECO:0007669"/>
    <property type="project" value="InterPro"/>
</dbReference>
<comment type="caution">
    <text evidence="7">The sequence shown here is derived from an EMBL/GenBank/DDBJ whole genome shotgun (WGS) entry which is preliminary data.</text>
</comment>
<dbReference type="InterPro" id="IPR000209">
    <property type="entry name" value="Peptidase_S8/S53_dom"/>
</dbReference>
<comment type="similarity">
    <text evidence="4">Belongs to the peptidase S8 family.</text>
</comment>
<dbReference type="InterPro" id="IPR015500">
    <property type="entry name" value="Peptidase_S8_subtilisin-rel"/>
</dbReference>
<dbReference type="InterPro" id="IPR036852">
    <property type="entry name" value="Peptidase_S8/S53_dom_sf"/>
</dbReference>
<evidence type="ECO:0000256" key="5">
    <source>
        <dbReference type="SAM" id="MobiDB-lite"/>
    </source>
</evidence>
<reference evidence="7 8" key="1">
    <citation type="journal article" date="2012" name="J. Bacteriol.">
        <title>De Novo Genome Project of Cupriavidus basilensis OR16.</title>
        <authorList>
            <person name="Cserhati M."/>
            <person name="Kriszt B."/>
            <person name="Szoboszlay S."/>
            <person name="Toth A."/>
            <person name="Szabo I."/>
            <person name="Tancsics A."/>
            <person name="Nagy I."/>
            <person name="Horvath B."/>
            <person name="Nagy I."/>
            <person name="Kukolya J."/>
        </authorList>
    </citation>
    <scope>NUCLEOTIDE SEQUENCE [LARGE SCALE GENOMIC DNA]</scope>
    <source>
        <strain evidence="7 8">OR16</strain>
    </source>
</reference>
<gene>
    <name evidence="7" type="ORF">OR16_04232</name>
</gene>
<dbReference type="GO" id="GO:0016020">
    <property type="term" value="C:membrane"/>
    <property type="evidence" value="ECO:0007669"/>
    <property type="project" value="TreeGrafter"/>
</dbReference>
<proteinExistence type="inferred from homology"/>